<dbReference type="RefSeq" id="WP_161074469.1">
    <property type="nucleotide sequence ID" value="NZ_WWCU01000033.1"/>
</dbReference>
<evidence type="ECO:0000313" key="2">
    <source>
        <dbReference type="EMBL" id="MYN10178.1"/>
    </source>
</evidence>
<gene>
    <name evidence="2" type="ORF">GTP77_22915</name>
</gene>
<sequence length="289" mass="32335">METVRLKKKMALANAFSALGRSCVAQMEANMAGVQARDAESLHQMRVALRRLRALLKMFEPLVTAPQNIQKGLDWLAAALGPVRDWDVLAGTTLKRVRGADTSALSETALAKAAKLHRAMLRTLDSPRFKKLMLRLNSWMQEKQWRNDVTEAGRVAMKKQAARSAIPLLKKAEKRLRKRIALLEPREAPAVHRVRIAAKKARYGAEFFRDLLDREKAANYIHKLSALQDRLGMLNDMTVAARLLAELQYENSQLAQAAAFSLGYLSAEAEAGLEQLEKPLKAVAKLRMT</sequence>
<reference evidence="2 3" key="1">
    <citation type="submission" date="2019-12" db="EMBL/GenBank/DDBJ databases">
        <title>Novel species isolated from a subtropical stream in China.</title>
        <authorList>
            <person name="Lu H."/>
        </authorList>
    </citation>
    <scope>NUCLEOTIDE SEQUENCE [LARGE SCALE GENOMIC DNA]</scope>
    <source>
        <strain evidence="2 3">FT127W</strain>
    </source>
</reference>
<dbReference type="EMBL" id="WWCU01000033">
    <property type="protein sequence ID" value="MYN10178.1"/>
    <property type="molecule type" value="Genomic_DNA"/>
</dbReference>
<dbReference type="AlphaFoldDB" id="A0A7X4HG68"/>
<dbReference type="InterPro" id="IPR038186">
    <property type="entry name" value="CHAD_dom_sf"/>
</dbReference>
<proteinExistence type="predicted"/>
<keyword evidence="3" id="KW-1185">Reference proteome</keyword>
<feature type="domain" description="CHAD" evidence="1">
    <location>
        <begin position="9"/>
        <end position="285"/>
    </location>
</feature>
<dbReference type="InterPro" id="IPR007899">
    <property type="entry name" value="CHAD_dom"/>
</dbReference>
<dbReference type="SMART" id="SM00880">
    <property type="entry name" value="CHAD"/>
    <property type="match status" value="1"/>
</dbReference>
<dbReference type="Gene3D" id="1.40.20.10">
    <property type="entry name" value="CHAD domain"/>
    <property type="match status" value="1"/>
</dbReference>
<dbReference type="PANTHER" id="PTHR39339">
    <property type="entry name" value="SLR1444 PROTEIN"/>
    <property type="match status" value="1"/>
</dbReference>
<organism evidence="2 3">
    <name type="scientific">Pseudoduganella aquatica</name>
    <dbReference type="NCBI Taxonomy" id="2660641"/>
    <lineage>
        <taxon>Bacteria</taxon>
        <taxon>Pseudomonadati</taxon>
        <taxon>Pseudomonadota</taxon>
        <taxon>Betaproteobacteria</taxon>
        <taxon>Burkholderiales</taxon>
        <taxon>Oxalobacteraceae</taxon>
        <taxon>Telluria group</taxon>
        <taxon>Pseudoduganella</taxon>
    </lineage>
</organism>
<accession>A0A7X4HG68</accession>
<protein>
    <submittedName>
        <fullName evidence="2">CHAD domain-containing protein</fullName>
    </submittedName>
</protein>
<evidence type="ECO:0000313" key="3">
    <source>
        <dbReference type="Proteomes" id="UP000450676"/>
    </source>
</evidence>
<dbReference type="Proteomes" id="UP000450676">
    <property type="component" value="Unassembled WGS sequence"/>
</dbReference>
<dbReference type="PANTHER" id="PTHR39339:SF1">
    <property type="entry name" value="CHAD DOMAIN-CONTAINING PROTEIN"/>
    <property type="match status" value="1"/>
</dbReference>
<dbReference type="Pfam" id="PF05235">
    <property type="entry name" value="CHAD"/>
    <property type="match status" value="1"/>
</dbReference>
<evidence type="ECO:0000259" key="1">
    <source>
        <dbReference type="PROSITE" id="PS51708"/>
    </source>
</evidence>
<comment type="caution">
    <text evidence="2">The sequence shown here is derived from an EMBL/GenBank/DDBJ whole genome shotgun (WGS) entry which is preliminary data.</text>
</comment>
<dbReference type="PROSITE" id="PS51708">
    <property type="entry name" value="CHAD"/>
    <property type="match status" value="1"/>
</dbReference>
<name>A0A7X4HG68_9BURK</name>